<feature type="transmembrane region" description="Helical" evidence="1">
    <location>
        <begin position="94"/>
        <end position="112"/>
    </location>
</feature>
<evidence type="ECO:0000313" key="2">
    <source>
        <dbReference type="EMBL" id="BCJ88430.1"/>
    </source>
</evidence>
<keyword evidence="3" id="KW-1185">Reference proteome</keyword>
<keyword evidence="1" id="KW-0812">Transmembrane</keyword>
<evidence type="ECO:0008006" key="4">
    <source>
        <dbReference type="Google" id="ProtNLM"/>
    </source>
</evidence>
<gene>
    <name evidence="2" type="ORF">skT53_34150</name>
</gene>
<dbReference type="InterPro" id="IPR019649">
    <property type="entry name" value="DUF2512"/>
</dbReference>
<organism evidence="2 3">
    <name type="scientific">Effusibacillus dendaii</name>
    <dbReference type="NCBI Taxonomy" id="2743772"/>
    <lineage>
        <taxon>Bacteria</taxon>
        <taxon>Bacillati</taxon>
        <taxon>Bacillota</taxon>
        <taxon>Bacilli</taxon>
        <taxon>Bacillales</taxon>
        <taxon>Alicyclobacillaceae</taxon>
        <taxon>Effusibacillus</taxon>
    </lineage>
</organism>
<feature type="transmembrane region" description="Helical" evidence="1">
    <location>
        <begin position="67"/>
        <end position="88"/>
    </location>
</feature>
<reference evidence="2 3" key="1">
    <citation type="submission" date="2020-08" db="EMBL/GenBank/DDBJ databases">
        <title>Complete Genome Sequence of Effusibacillus dendaii Strain skT53, Isolated from Farmland soil.</title>
        <authorList>
            <person name="Konishi T."/>
            <person name="Kawasaki H."/>
        </authorList>
    </citation>
    <scope>NUCLEOTIDE SEQUENCE [LARGE SCALE GENOMIC DNA]</scope>
    <source>
        <strain evidence="3">skT53</strain>
    </source>
</reference>
<dbReference type="Pfam" id="PF10710">
    <property type="entry name" value="DUF2512"/>
    <property type="match status" value="1"/>
</dbReference>
<evidence type="ECO:0000313" key="3">
    <source>
        <dbReference type="Proteomes" id="UP000593802"/>
    </source>
</evidence>
<dbReference type="KEGG" id="eff:skT53_34150"/>
<dbReference type="Proteomes" id="UP000593802">
    <property type="component" value="Chromosome"/>
</dbReference>
<sequence>MRIEVWEMGNMGKLLVKLITFFLVIYVVAALLPAVRITFSYALVTTLLIAGLDWIADRLLLPHLRNVVASATDGLSAFLILWIADLFAPNSAVTFTYLLLVGVIIAGFEFMFHRSLFKIENYDRKGA</sequence>
<feature type="transmembrane region" description="Helical" evidence="1">
    <location>
        <begin position="12"/>
        <end position="32"/>
    </location>
</feature>
<evidence type="ECO:0000256" key="1">
    <source>
        <dbReference type="SAM" id="Phobius"/>
    </source>
</evidence>
<keyword evidence="1" id="KW-1133">Transmembrane helix</keyword>
<proteinExistence type="predicted"/>
<dbReference type="EMBL" id="AP023366">
    <property type="protein sequence ID" value="BCJ88430.1"/>
    <property type="molecule type" value="Genomic_DNA"/>
</dbReference>
<accession>A0A7I8DIE4</accession>
<keyword evidence="1" id="KW-0472">Membrane</keyword>
<name>A0A7I8DIE4_9BACL</name>
<feature type="transmembrane region" description="Helical" evidence="1">
    <location>
        <begin position="38"/>
        <end position="55"/>
    </location>
</feature>
<dbReference type="AlphaFoldDB" id="A0A7I8DIE4"/>
<protein>
    <recommendedName>
        <fullName evidence="4">DUF2512 family protein</fullName>
    </recommendedName>
</protein>